<name>A0ABW1AZ04_9RHOO</name>
<dbReference type="PANTHER" id="PTHR11727">
    <property type="entry name" value="DIMETHYLADENOSINE TRANSFERASE"/>
    <property type="match status" value="1"/>
</dbReference>
<evidence type="ECO:0000256" key="8">
    <source>
        <dbReference type="PROSITE-ProRule" id="PRU01026"/>
    </source>
</evidence>
<feature type="binding site" evidence="7 8">
    <location>
        <position position="66"/>
    </location>
    <ligand>
        <name>S-adenosyl-L-methionine</name>
        <dbReference type="ChEBI" id="CHEBI:59789"/>
    </ligand>
</feature>
<evidence type="ECO:0000256" key="4">
    <source>
        <dbReference type="ARBA" id="ARBA00022679"/>
    </source>
</evidence>
<organism evidence="10 11">
    <name type="scientific">Thauera sinica</name>
    <dbReference type="NCBI Taxonomy" id="2665146"/>
    <lineage>
        <taxon>Bacteria</taxon>
        <taxon>Pseudomonadati</taxon>
        <taxon>Pseudomonadota</taxon>
        <taxon>Betaproteobacteria</taxon>
        <taxon>Rhodocyclales</taxon>
        <taxon>Zoogloeaceae</taxon>
        <taxon>Thauera</taxon>
    </lineage>
</organism>
<dbReference type="Gene3D" id="3.40.50.150">
    <property type="entry name" value="Vaccinia Virus protein VP39"/>
    <property type="match status" value="1"/>
</dbReference>
<dbReference type="InterPro" id="IPR029063">
    <property type="entry name" value="SAM-dependent_MTases_sf"/>
</dbReference>
<dbReference type="InterPro" id="IPR023165">
    <property type="entry name" value="rRNA_Ade_diMease-like_C"/>
</dbReference>
<dbReference type="InterPro" id="IPR020596">
    <property type="entry name" value="rRNA_Ade_Mease_Trfase_CS"/>
</dbReference>
<dbReference type="EMBL" id="JBHSOG010000113">
    <property type="protein sequence ID" value="MFC5772249.1"/>
    <property type="molecule type" value="Genomic_DNA"/>
</dbReference>
<sequence length="282" mass="31427">MRDHETGGHRARKRFGQNFLSDPNIIRRIIDAIRPQPGDVMVEIGPGLGAMTAPLIERLGHLHVVEIDRDLIARLRETWTPDRITIHEGDALKFDFGSLADGPPGGEGRRLRIVGNLPYNISTPILFHLAEFAAGVKDMTFMLQKEVVMRMVAEPGTEEYGRLSVMLQYRFRMGRLFDVPPGAFRPAPKVMSSIVRMVPLPAEQLGATDEDLFGRIVTAAFGQRRKTLKNTLREFMDDVDFVAVGLDSGLRGERLSMADFVAIANHCAVRHRPAALPVRPDA</sequence>
<keyword evidence="6 7" id="KW-0694">RNA-binding</keyword>
<dbReference type="InterPro" id="IPR020598">
    <property type="entry name" value="rRNA_Ade_methylase_Trfase_N"/>
</dbReference>
<keyword evidence="2 7" id="KW-0698">rRNA processing</keyword>
<dbReference type="PANTHER" id="PTHR11727:SF7">
    <property type="entry name" value="DIMETHYLADENOSINE TRANSFERASE-RELATED"/>
    <property type="match status" value="1"/>
</dbReference>
<evidence type="ECO:0000256" key="3">
    <source>
        <dbReference type="ARBA" id="ARBA00022603"/>
    </source>
</evidence>
<reference evidence="11" key="1">
    <citation type="journal article" date="2019" name="Int. J. Syst. Evol. Microbiol.">
        <title>The Global Catalogue of Microorganisms (GCM) 10K type strain sequencing project: providing services to taxonomists for standard genome sequencing and annotation.</title>
        <authorList>
            <consortium name="The Broad Institute Genomics Platform"/>
            <consortium name="The Broad Institute Genome Sequencing Center for Infectious Disease"/>
            <person name="Wu L."/>
            <person name="Ma J."/>
        </authorList>
    </citation>
    <scope>NUCLEOTIDE SEQUENCE [LARGE SCALE GENOMIC DNA]</scope>
    <source>
        <strain evidence="11">SHR3</strain>
    </source>
</reference>
<dbReference type="Proteomes" id="UP001595974">
    <property type="component" value="Unassembled WGS sequence"/>
</dbReference>
<feature type="binding site" evidence="7 8">
    <location>
        <position position="20"/>
    </location>
    <ligand>
        <name>S-adenosyl-L-methionine</name>
        <dbReference type="ChEBI" id="CHEBI:59789"/>
    </ligand>
</feature>
<comment type="caution">
    <text evidence="10">The sequence shown here is derived from an EMBL/GenBank/DDBJ whole genome shotgun (WGS) entry which is preliminary data.</text>
</comment>
<feature type="binding site" evidence="7 8">
    <location>
        <position position="18"/>
    </location>
    <ligand>
        <name>S-adenosyl-L-methionine</name>
        <dbReference type="ChEBI" id="CHEBI:59789"/>
    </ligand>
</feature>
<dbReference type="SUPFAM" id="SSF53335">
    <property type="entry name" value="S-adenosyl-L-methionine-dependent methyltransferases"/>
    <property type="match status" value="1"/>
</dbReference>
<evidence type="ECO:0000256" key="1">
    <source>
        <dbReference type="ARBA" id="ARBA00022490"/>
    </source>
</evidence>
<dbReference type="NCBIfam" id="TIGR00755">
    <property type="entry name" value="ksgA"/>
    <property type="match status" value="1"/>
</dbReference>
<dbReference type="GO" id="GO:0052908">
    <property type="term" value="F:16S rRNA (adenine(1518)-N(6)/adenine(1519)-N(6))-dimethyltransferase activity"/>
    <property type="evidence" value="ECO:0007669"/>
    <property type="project" value="UniProtKB-EC"/>
</dbReference>
<evidence type="ECO:0000256" key="6">
    <source>
        <dbReference type="ARBA" id="ARBA00022884"/>
    </source>
</evidence>
<evidence type="ECO:0000256" key="2">
    <source>
        <dbReference type="ARBA" id="ARBA00022552"/>
    </source>
</evidence>
<dbReference type="RefSeq" id="WP_096445312.1">
    <property type="nucleotide sequence ID" value="NZ_JBHSOG010000113.1"/>
</dbReference>
<evidence type="ECO:0000313" key="10">
    <source>
        <dbReference type="EMBL" id="MFC5772249.1"/>
    </source>
</evidence>
<evidence type="ECO:0000256" key="7">
    <source>
        <dbReference type="HAMAP-Rule" id="MF_00607"/>
    </source>
</evidence>
<accession>A0ABW1AZ04</accession>
<dbReference type="CDD" id="cd02440">
    <property type="entry name" value="AdoMet_MTases"/>
    <property type="match status" value="1"/>
</dbReference>
<evidence type="ECO:0000313" key="11">
    <source>
        <dbReference type="Proteomes" id="UP001595974"/>
    </source>
</evidence>
<evidence type="ECO:0000256" key="5">
    <source>
        <dbReference type="ARBA" id="ARBA00022691"/>
    </source>
</evidence>
<feature type="domain" description="Ribosomal RNA adenine methylase transferase N-terminal" evidence="9">
    <location>
        <begin position="25"/>
        <end position="201"/>
    </location>
</feature>
<keyword evidence="3 7" id="KW-0489">Methyltransferase</keyword>
<keyword evidence="1 7" id="KW-0963">Cytoplasm</keyword>
<dbReference type="InterPro" id="IPR011530">
    <property type="entry name" value="rRNA_adenine_dimethylase"/>
</dbReference>
<comment type="subcellular location">
    <subcellularLocation>
        <location evidence="7">Cytoplasm</location>
    </subcellularLocation>
</comment>
<comment type="catalytic activity">
    <reaction evidence="7">
        <text>adenosine(1518)/adenosine(1519) in 16S rRNA + 4 S-adenosyl-L-methionine = N(6)-dimethyladenosine(1518)/N(6)-dimethyladenosine(1519) in 16S rRNA + 4 S-adenosyl-L-homocysteine + 4 H(+)</text>
        <dbReference type="Rhea" id="RHEA:19609"/>
        <dbReference type="Rhea" id="RHEA-COMP:10232"/>
        <dbReference type="Rhea" id="RHEA-COMP:10233"/>
        <dbReference type="ChEBI" id="CHEBI:15378"/>
        <dbReference type="ChEBI" id="CHEBI:57856"/>
        <dbReference type="ChEBI" id="CHEBI:59789"/>
        <dbReference type="ChEBI" id="CHEBI:74411"/>
        <dbReference type="ChEBI" id="CHEBI:74493"/>
        <dbReference type="EC" id="2.1.1.182"/>
    </reaction>
</comment>
<dbReference type="Gene3D" id="1.10.8.100">
    <property type="entry name" value="Ribosomal RNA adenine dimethylase-like, domain 2"/>
    <property type="match status" value="1"/>
</dbReference>
<dbReference type="SMART" id="SM00650">
    <property type="entry name" value="rADc"/>
    <property type="match status" value="1"/>
</dbReference>
<feature type="binding site" evidence="7 8">
    <location>
        <position position="45"/>
    </location>
    <ligand>
        <name>S-adenosyl-L-methionine</name>
        <dbReference type="ChEBI" id="CHEBI:59789"/>
    </ligand>
</feature>
<keyword evidence="11" id="KW-1185">Reference proteome</keyword>
<comment type="similarity">
    <text evidence="7">Belongs to the class I-like SAM-binding methyltransferase superfamily. rRNA adenine N(6)-methyltransferase family. RsmA subfamily.</text>
</comment>
<keyword evidence="4 7" id="KW-0808">Transferase</keyword>
<dbReference type="InterPro" id="IPR001737">
    <property type="entry name" value="KsgA/Erm"/>
</dbReference>
<comment type="function">
    <text evidence="7">Specifically dimethylates two adjacent adenosines (A1518 and A1519) in the loop of a conserved hairpin near the 3'-end of 16S rRNA in the 30S particle. May play a critical role in biogenesis of 30S subunits.</text>
</comment>
<feature type="binding site" evidence="7 8">
    <location>
        <position position="90"/>
    </location>
    <ligand>
        <name>S-adenosyl-L-methionine</name>
        <dbReference type="ChEBI" id="CHEBI:59789"/>
    </ligand>
</feature>
<dbReference type="HAMAP" id="MF_00607">
    <property type="entry name" value="16SrRNA_methyltr_A"/>
    <property type="match status" value="1"/>
</dbReference>
<dbReference type="EC" id="2.1.1.182" evidence="7"/>
<feature type="binding site" evidence="7 8">
    <location>
        <position position="116"/>
    </location>
    <ligand>
        <name>S-adenosyl-L-methionine</name>
        <dbReference type="ChEBI" id="CHEBI:59789"/>
    </ligand>
</feature>
<gene>
    <name evidence="7 10" type="primary">rsmA</name>
    <name evidence="7" type="synonym">ksgA</name>
    <name evidence="10" type="ORF">ACFPTN_22940</name>
</gene>
<dbReference type="PROSITE" id="PS51689">
    <property type="entry name" value="SAM_RNA_A_N6_MT"/>
    <property type="match status" value="1"/>
</dbReference>
<protein>
    <recommendedName>
        <fullName evidence="7">Ribosomal RNA small subunit methyltransferase A</fullName>
        <ecNumber evidence="7">2.1.1.182</ecNumber>
    </recommendedName>
    <alternativeName>
        <fullName evidence="7">16S rRNA (adenine(1518)-N(6)/adenine(1519)-N(6))-dimethyltransferase</fullName>
    </alternativeName>
    <alternativeName>
        <fullName evidence="7">16S rRNA dimethyladenosine transferase</fullName>
    </alternativeName>
    <alternativeName>
        <fullName evidence="7">16S rRNA dimethylase</fullName>
    </alternativeName>
    <alternativeName>
        <fullName evidence="7">S-adenosylmethionine-6-N', N'-adenosyl(rRNA) dimethyltransferase</fullName>
    </alternativeName>
</protein>
<keyword evidence="5 7" id="KW-0949">S-adenosyl-L-methionine</keyword>
<evidence type="ECO:0000259" key="9">
    <source>
        <dbReference type="SMART" id="SM00650"/>
    </source>
</evidence>
<dbReference type="PROSITE" id="PS01131">
    <property type="entry name" value="RRNA_A_DIMETH"/>
    <property type="match status" value="1"/>
</dbReference>
<dbReference type="Pfam" id="PF00398">
    <property type="entry name" value="RrnaAD"/>
    <property type="match status" value="1"/>
</dbReference>
<proteinExistence type="inferred from homology"/>